<comment type="caution">
    <text evidence="1">The sequence shown here is derived from an EMBL/GenBank/DDBJ whole genome shotgun (WGS) entry which is preliminary data.</text>
</comment>
<sequence length="69" mass="8010">MGQSPRWGVKSIEAFMDQLKELAEEETTQSCTKFSITMCELTFKQQTCSGKCENCSTWKTRLKEIWHSL</sequence>
<evidence type="ECO:0000313" key="2">
    <source>
        <dbReference type="Proteomes" id="UP001187531"/>
    </source>
</evidence>
<dbReference type="EMBL" id="JAVRJZ010000018">
    <property type="protein sequence ID" value="KAK2709011.1"/>
    <property type="molecule type" value="Genomic_DNA"/>
</dbReference>
<evidence type="ECO:0000313" key="1">
    <source>
        <dbReference type="EMBL" id="KAK2709011.1"/>
    </source>
</evidence>
<gene>
    <name evidence="1" type="ORF">QYM36_014592</name>
</gene>
<protein>
    <submittedName>
        <fullName evidence="1">Uncharacterized protein</fullName>
    </submittedName>
</protein>
<dbReference type="Proteomes" id="UP001187531">
    <property type="component" value="Unassembled WGS sequence"/>
</dbReference>
<reference evidence="1" key="1">
    <citation type="submission" date="2023-07" db="EMBL/GenBank/DDBJ databases">
        <title>Chromosome-level genome assembly of Artemia franciscana.</title>
        <authorList>
            <person name="Jo E."/>
        </authorList>
    </citation>
    <scope>NUCLEOTIDE SEQUENCE</scope>
    <source>
        <tissue evidence="1">Whole body</tissue>
    </source>
</reference>
<proteinExistence type="predicted"/>
<dbReference type="AlphaFoldDB" id="A0AA88HK17"/>
<accession>A0AA88HK17</accession>
<organism evidence="1 2">
    <name type="scientific">Artemia franciscana</name>
    <name type="common">Brine shrimp</name>
    <name type="synonym">Artemia sanfranciscana</name>
    <dbReference type="NCBI Taxonomy" id="6661"/>
    <lineage>
        <taxon>Eukaryota</taxon>
        <taxon>Metazoa</taxon>
        <taxon>Ecdysozoa</taxon>
        <taxon>Arthropoda</taxon>
        <taxon>Crustacea</taxon>
        <taxon>Branchiopoda</taxon>
        <taxon>Anostraca</taxon>
        <taxon>Artemiidae</taxon>
        <taxon>Artemia</taxon>
    </lineage>
</organism>
<name>A0AA88HK17_ARTSF</name>
<keyword evidence="2" id="KW-1185">Reference proteome</keyword>